<dbReference type="EMBL" id="HACG01021435">
    <property type="protein sequence ID" value="CEK68300.1"/>
    <property type="molecule type" value="Transcribed_RNA"/>
</dbReference>
<dbReference type="AlphaFoldDB" id="A0A0B6ZKL9"/>
<evidence type="ECO:0000313" key="2">
    <source>
        <dbReference type="EMBL" id="CEK68300.1"/>
    </source>
</evidence>
<accession>A0A0B6ZKL9</accession>
<organism evidence="2">
    <name type="scientific">Arion vulgaris</name>
    <dbReference type="NCBI Taxonomy" id="1028688"/>
    <lineage>
        <taxon>Eukaryota</taxon>
        <taxon>Metazoa</taxon>
        <taxon>Spiralia</taxon>
        <taxon>Lophotrochozoa</taxon>
        <taxon>Mollusca</taxon>
        <taxon>Gastropoda</taxon>
        <taxon>Heterobranchia</taxon>
        <taxon>Euthyneura</taxon>
        <taxon>Panpulmonata</taxon>
        <taxon>Eupulmonata</taxon>
        <taxon>Stylommatophora</taxon>
        <taxon>Helicina</taxon>
        <taxon>Arionoidea</taxon>
        <taxon>Arionidae</taxon>
        <taxon>Arion</taxon>
    </lineage>
</organism>
<feature type="region of interest" description="Disordered" evidence="1">
    <location>
        <begin position="27"/>
        <end position="52"/>
    </location>
</feature>
<protein>
    <submittedName>
        <fullName evidence="2">Uncharacterized protein</fullName>
    </submittedName>
</protein>
<reference evidence="2" key="1">
    <citation type="submission" date="2014-12" db="EMBL/GenBank/DDBJ databases">
        <title>Insight into the proteome of Arion vulgaris.</title>
        <authorList>
            <person name="Aradska J."/>
            <person name="Bulat T."/>
            <person name="Smidak R."/>
            <person name="Sarate P."/>
            <person name="Gangsoo J."/>
            <person name="Sialana F."/>
            <person name="Bilban M."/>
            <person name="Lubec G."/>
        </authorList>
    </citation>
    <scope>NUCLEOTIDE SEQUENCE</scope>
    <source>
        <tissue evidence="2">Skin</tissue>
    </source>
</reference>
<evidence type="ECO:0000256" key="1">
    <source>
        <dbReference type="SAM" id="MobiDB-lite"/>
    </source>
</evidence>
<name>A0A0B6ZKL9_9EUPU</name>
<gene>
    <name evidence="2" type="primary">ORF65846</name>
</gene>
<feature type="compositionally biased region" description="Polar residues" evidence="1">
    <location>
        <begin position="27"/>
        <end position="36"/>
    </location>
</feature>
<proteinExistence type="predicted"/>
<sequence>MSAGLRTIDDHDGRLSYIRDILVASGQKQTSKNVSNKVDEADDVGEAVGKKT</sequence>